<proteinExistence type="predicted"/>
<feature type="transmembrane region" description="Helical" evidence="2">
    <location>
        <begin position="250"/>
        <end position="270"/>
    </location>
</feature>
<evidence type="ECO:0000256" key="2">
    <source>
        <dbReference type="SAM" id="Phobius"/>
    </source>
</evidence>
<feature type="transmembrane region" description="Helical" evidence="2">
    <location>
        <begin position="50"/>
        <end position="67"/>
    </location>
</feature>
<reference evidence="4 6" key="2">
    <citation type="submission" date="2023-09" db="EMBL/GenBank/DDBJ databases">
        <title>Complete-Gapless Cercospora beticola genome.</title>
        <authorList>
            <person name="Wyatt N.A."/>
            <person name="Spanner R.E."/>
            <person name="Bolton M.D."/>
        </authorList>
    </citation>
    <scope>NUCLEOTIDE SEQUENCE [LARGE SCALE GENOMIC DNA]</scope>
    <source>
        <strain evidence="4">Cb09-40</strain>
    </source>
</reference>
<feature type="transmembrane region" description="Helical" evidence="2">
    <location>
        <begin position="117"/>
        <end position="143"/>
    </location>
</feature>
<organism evidence="3 5">
    <name type="scientific">Cercospora beticola</name>
    <name type="common">Sugarbeet leaf spot fungus</name>
    <dbReference type="NCBI Taxonomy" id="122368"/>
    <lineage>
        <taxon>Eukaryota</taxon>
        <taxon>Fungi</taxon>
        <taxon>Dikarya</taxon>
        <taxon>Ascomycota</taxon>
        <taxon>Pezizomycotina</taxon>
        <taxon>Dothideomycetes</taxon>
        <taxon>Dothideomycetidae</taxon>
        <taxon>Mycosphaerellales</taxon>
        <taxon>Mycosphaerellaceae</taxon>
        <taxon>Cercospora</taxon>
    </lineage>
</organism>
<dbReference type="EMBL" id="LKMD01000108">
    <property type="protein sequence ID" value="PIA88660.1"/>
    <property type="molecule type" value="Genomic_DNA"/>
</dbReference>
<feature type="transmembrane region" description="Helical" evidence="2">
    <location>
        <begin position="20"/>
        <end position="38"/>
    </location>
</feature>
<evidence type="ECO:0000256" key="1">
    <source>
        <dbReference type="SAM" id="MobiDB-lite"/>
    </source>
</evidence>
<feature type="transmembrane region" description="Helical" evidence="2">
    <location>
        <begin position="207"/>
        <end position="230"/>
    </location>
</feature>
<keyword evidence="6" id="KW-1185">Reference proteome</keyword>
<feature type="region of interest" description="Disordered" evidence="1">
    <location>
        <begin position="378"/>
        <end position="401"/>
    </location>
</feature>
<dbReference type="Pfam" id="PF11309">
    <property type="entry name" value="DUF3112"/>
    <property type="match status" value="1"/>
</dbReference>
<keyword evidence="2" id="KW-1133">Transmembrane helix</keyword>
<keyword evidence="2" id="KW-0812">Transmembrane</keyword>
<name>A0A2G5H803_CERBT</name>
<reference evidence="3 5" key="1">
    <citation type="submission" date="2015-10" db="EMBL/GenBank/DDBJ databases">
        <title>The cercosporin biosynthetic gene cluster was horizontally transferred to several fungal lineages and shown to be expanded in Cercospora beticola based on microsynteny with recipient genomes.</title>
        <authorList>
            <person name="De Jonge R."/>
            <person name="Ebert M.K."/>
            <person name="Suttle J.C."/>
            <person name="Jurick Ii W.M."/>
            <person name="Secor G.A."/>
            <person name="Thomma B.P."/>
            <person name="Van De Peer Y."/>
            <person name="Bolton M.D."/>
        </authorList>
    </citation>
    <scope>NUCLEOTIDE SEQUENCE [LARGE SCALE GENOMIC DNA]</scope>
    <source>
        <strain evidence="3 5">09-40</strain>
    </source>
</reference>
<feature type="compositionally biased region" description="Polar residues" evidence="1">
    <location>
        <begin position="453"/>
        <end position="471"/>
    </location>
</feature>
<sequence>MESALKHHALGGTPSPKPDVGINITFLILFTICGVVHFETFWRNKKQERLFVFNAATTVFCLTRVFATSLRVGWAYDPTNVSLAASSHAFVFLGTIILIICNLWWSQRILRAQHPHFGWTVVPTFTIPIIVGLSIFTISLLITSTCLDFYTDAEGAQDAALGIRQYGAVLFAMFAFLPLPILLASALAKTHPDLRDRAEDNFGRHSIIRKILVCLTTAALLFTGALFRAVTSFAPQTGVEMPAPWYFSKACFYIFNFTLEILVIIFWMVIRVDKLFIIPNGAWGPQSYGEGFISYGESAHQHPAMAHYGRERLAQPHHGFDIQSTRSSTIPPPSRMGSWGSARRYMCRSPSLRTSPRMDQTSTWDSVSQTWAGTSHTRVDSAWGGDSRSGVAHTNTKESLDLSRPPCVRCANCGNHEDISSFNGVAYKQMPEMGFDPRTGRWVRRQMSLSGPSVSQYSVRETLRPQSTIDSRMSEDASPGSFFSERWQQR</sequence>
<dbReference type="InterPro" id="IPR021460">
    <property type="entry name" value="DUF3112"/>
</dbReference>
<dbReference type="OrthoDB" id="3357002at2759"/>
<evidence type="ECO:0008006" key="7">
    <source>
        <dbReference type="Google" id="ProtNLM"/>
    </source>
</evidence>
<keyword evidence="2" id="KW-0472">Membrane</keyword>
<feature type="transmembrane region" description="Helical" evidence="2">
    <location>
        <begin position="163"/>
        <end position="187"/>
    </location>
</feature>
<dbReference type="AlphaFoldDB" id="A0A2G5H803"/>
<dbReference type="PANTHER" id="PTHR35184">
    <property type="entry name" value="YALI0C10208P"/>
    <property type="match status" value="1"/>
</dbReference>
<dbReference type="Proteomes" id="UP000230605">
    <property type="component" value="Chromosome 5"/>
</dbReference>
<accession>A0A2G5H803</accession>
<dbReference type="Proteomes" id="UP001302367">
    <property type="component" value="Chromosome 5"/>
</dbReference>
<evidence type="ECO:0000313" key="5">
    <source>
        <dbReference type="Proteomes" id="UP000230605"/>
    </source>
</evidence>
<feature type="transmembrane region" description="Helical" evidence="2">
    <location>
        <begin position="87"/>
        <end position="105"/>
    </location>
</feature>
<dbReference type="EMBL" id="CP134188">
    <property type="protein sequence ID" value="WPB03017.1"/>
    <property type="molecule type" value="Genomic_DNA"/>
</dbReference>
<evidence type="ECO:0000313" key="4">
    <source>
        <dbReference type="EMBL" id="WPB03017.1"/>
    </source>
</evidence>
<dbReference type="PANTHER" id="PTHR35184:SF1">
    <property type="entry name" value="INTEGRAL MEMBRANE PROTEIN"/>
    <property type="match status" value="1"/>
</dbReference>
<gene>
    <name evidence="3" type="ORF">CB0940_07092</name>
    <name evidence="4" type="ORF">RHO25_007653</name>
</gene>
<evidence type="ECO:0000313" key="3">
    <source>
        <dbReference type="EMBL" id="PIA88660.1"/>
    </source>
</evidence>
<evidence type="ECO:0000313" key="6">
    <source>
        <dbReference type="Proteomes" id="UP001302367"/>
    </source>
</evidence>
<protein>
    <recommendedName>
        <fullName evidence="7">Protein RTA1</fullName>
    </recommendedName>
</protein>
<feature type="region of interest" description="Disordered" evidence="1">
    <location>
        <begin position="453"/>
        <end position="490"/>
    </location>
</feature>